<organism evidence="10 11">
    <name type="scientific">Asanoa ishikariensis</name>
    <dbReference type="NCBI Taxonomy" id="137265"/>
    <lineage>
        <taxon>Bacteria</taxon>
        <taxon>Bacillati</taxon>
        <taxon>Actinomycetota</taxon>
        <taxon>Actinomycetes</taxon>
        <taxon>Micromonosporales</taxon>
        <taxon>Micromonosporaceae</taxon>
        <taxon>Asanoa</taxon>
    </lineage>
</organism>
<keyword evidence="4 8" id="KW-0479">Metal-binding</keyword>
<reference evidence="11" key="1">
    <citation type="submission" date="2016-10" db="EMBL/GenBank/DDBJ databases">
        <authorList>
            <person name="Varghese N."/>
            <person name="Submissions S."/>
        </authorList>
    </citation>
    <scope>NUCLEOTIDE SEQUENCE [LARGE SCALE GENOMIC DNA]</scope>
    <source>
        <strain evidence="11">DSM 44718</strain>
    </source>
</reference>
<evidence type="ECO:0000256" key="2">
    <source>
        <dbReference type="ARBA" id="ARBA00022649"/>
    </source>
</evidence>
<dbReference type="SUPFAM" id="SSF88723">
    <property type="entry name" value="PIN domain-like"/>
    <property type="match status" value="1"/>
</dbReference>
<dbReference type="OrthoDB" id="5185254at2"/>
<comment type="cofactor">
    <cofactor evidence="1 8">
        <name>Mg(2+)</name>
        <dbReference type="ChEBI" id="CHEBI:18420"/>
    </cofactor>
</comment>
<gene>
    <name evidence="8" type="primary">vapC</name>
    <name evidence="10" type="ORF">SAMN05421684_2783</name>
</gene>
<dbReference type="InterPro" id="IPR022907">
    <property type="entry name" value="VapC_family"/>
</dbReference>
<comment type="function">
    <text evidence="8">Toxic component of a toxin-antitoxin (TA) system. An RNase.</text>
</comment>
<dbReference type="AlphaFoldDB" id="A0A1H3PCU2"/>
<dbReference type="RefSeq" id="WP_090790785.1">
    <property type="nucleotide sequence ID" value="NZ_BOND01000024.1"/>
</dbReference>
<evidence type="ECO:0000256" key="8">
    <source>
        <dbReference type="HAMAP-Rule" id="MF_00265"/>
    </source>
</evidence>
<feature type="binding site" evidence="8">
    <location>
        <position position="9"/>
    </location>
    <ligand>
        <name>Mg(2+)</name>
        <dbReference type="ChEBI" id="CHEBI:18420"/>
    </ligand>
</feature>
<dbReference type="InterPro" id="IPR002716">
    <property type="entry name" value="PIN_dom"/>
</dbReference>
<name>A0A1H3PCU2_9ACTN</name>
<proteinExistence type="inferred from homology"/>
<dbReference type="Proteomes" id="UP000199632">
    <property type="component" value="Unassembled WGS sequence"/>
</dbReference>
<evidence type="ECO:0000259" key="9">
    <source>
        <dbReference type="Pfam" id="PF01850"/>
    </source>
</evidence>
<dbReference type="InterPro" id="IPR029060">
    <property type="entry name" value="PIN-like_dom_sf"/>
</dbReference>
<keyword evidence="5 8" id="KW-0378">Hydrolase</keyword>
<accession>A0A1H3PCU2</accession>
<dbReference type="GO" id="GO:0090729">
    <property type="term" value="F:toxin activity"/>
    <property type="evidence" value="ECO:0007669"/>
    <property type="project" value="UniProtKB-KW"/>
</dbReference>
<dbReference type="Pfam" id="PF01850">
    <property type="entry name" value="PIN"/>
    <property type="match status" value="1"/>
</dbReference>
<evidence type="ECO:0000256" key="3">
    <source>
        <dbReference type="ARBA" id="ARBA00022722"/>
    </source>
</evidence>
<evidence type="ECO:0000256" key="6">
    <source>
        <dbReference type="ARBA" id="ARBA00022842"/>
    </source>
</evidence>
<dbReference type="InterPro" id="IPR050556">
    <property type="entry name" value="Type_II_TA_system_RNase"/>
</dbReference>
<keyword evidence="8" id="KW-0800">Toxin</keyword>
<dbReference type="STRING" id="137265.SAMN05421684_2783"/>
<keyword evidence="6 8" id="KW-0460">Magnesium</keyword>
<dbReference type="GO" id="GO:0000287">
    <property type="term" value="F:magnesium ion binding"/>
    <property type="evidence" value="ECO:0007669"/>
    <property type="project" value="UniProtKB-UniRule"/>
</dbReference>
<keyword evidence="2 8" id="KW-1277">Toxin-antitoxin system</keyword>
<protein>
    <recommendedName>
        <fullName evidence="8">Ribonuclease VapC</fullName>
        <shortName evidence="8">RNase VapC</shortName>
        <ecNumber evidence="8">3.1.-.-</ecNumber>
    </recommendedName>
    <alternativeName>
        <fullName evidence="8">Toxin VapC</fullName>
    </alternativeName>
</protein>
<dbReference type="CDD" id="cd18755">
    <property type="entry name" value="PIN_MtVapC3_VapC21-like"/>
    <property type="match status" value="1"/>
</dbReference>
<feature type="domain" description="PIN" evidence="9">
    <location>
        <begin position="7"/>
        <end position="123"/>
    </location>
</feature>
<evidence type="ECO:0000256" key="7">
    <source>
        <dbReference type="ARBA" id="ARBA00038093"/>
    </source>
</evidence>
<sequence length="141" mass="15478">MMPARFLIDTSAVVRLLRDSDLRQRWQPQITAGVLGICPLTEMELLYSARSKADREELVELLGVTFVWIAMPERVFLRAAEVQSAMTARGTHRSAGVVDLLLAATAELNGLALVHYDHDFDEVISVTGQSAVWIATPGSIA</sequence>
<keyword evidence="3 8" id="KW-0540">Nuclease</keyword>
<dbReference type="GO" id="GO:0016787">
    <property type="term" value="F:hydrolase activity"/>
    <property type="evidence" value="ECO:0007669"/>
    <property type="project" value="UniProtKB-KW"/>
</dbReference>
<dbReference type="HAMAP" id="MF_00265">
    <property type="entry name" value="VapC_Nob1"/>
    <property type="match status" value="1"/>
</dbReference>
<dbReference type="PANTHER" id="PTHR33653:SF1">
    <property type="entry name" value="RIBONUCLEASE VAPC2"/>
    <property type="match status" value="1"/>
</dbReference>
<evidence type="ECO:0000256" key="1">
    <source>
        <dbReference type="ARBA" id="ARBA00001946"/>
    </source>
</evidence>
<keyword evidence="11" id="KW-1185">Reference proteome</keyword>
<dbReference type="GO" id="GO:0004540">
    <property type="term" value="F:RNA nuclease activity"/>
    <property type="evidence" value="ECO:0007669"/>
    <property type="project" value="InterPro"/>
</dbReference>
<evidence type="ECO:0000313" key="11">
    <source>
        <dbReference type="Proteomes" id="UP000199632"/>
    </source>
</evidence>
<dbReference type="PANTHER" id="PTHR33653">
    <property type="entry name" value="RIBONUCLEASE VAPC2"/>
    <property type="match status" value="1"/>
</dbReference>
<comment type="similarity">
    <text evidence="7 8">Belongs to the PINc/VapC protein family.</text>
</comment>
<dbReference type="EC" id="3.1.-.-" evidence="8"/>
<evidence type="ECO:0000256" key="4">
    <source>
        <dbReference type="ARBA" id="ARBA00022723"/>
    </source>
</evidence>
<evidence type="ECO:0000313" key="10">
    <source>
        <dbReference type="EMBL" id="SDY98900.1"/>
    </source>
</evidence>
<evidence type="ECO:0000256" key="5">
    <source>
        <dbReference type="ARBA" id="ARBA00022801"/>
    </source>
</evidence>
<dbReference type="EMBL" id="FNQB01000001">
    <property type="protein sequence ID" value="SDY98900.1"/>
    <property type="molecule type" value="Genomic_DNA"/>
</dbReference>
<dbReference type="Gene3D" id="3.40.50.1010">
    <property type="entry name" value="5'-nuclease"/>
    <property type="match status" value="1"/>
</dbReference>
<feature type="binding site" evidence="8">
    <location>
        <position position="99"/>
    </location>
    <ligand>
        <name>Mg(2+)</name>
        <dbReference type="ChEBI" id="CHEBI:18420"/>
    </ligand>
</feature>